<keyword evidence="2" id="KW-1185">Reference proteome</keyword>
<dbReference type="InterPro" id="IPR011009">
    <property type="entry name" value="Kinase-like_dom_sf"/>
</dbReference>
<dbReference type="PANTHER" id="PTHR37171:SF1">
    <property type="entry name" value="SERINE_THREONINE-PROTEIN KINASE YRZF-RELATED"/>
    <property type="match status" value="1"/>
</dbReference>
<dbReference type="Proteomes" id="UP000663981">
    <property type="component" value="Unassembled WGS sequence"/>
</dbReference>
<organism evidence="1 2">
    <name type="scientific">Metabacillus bambusae</name>
    <dbReference type="NCBI Taxonomy" id="2795218"/>
    <lineage>
        <taxon>Bacteria</taxon>
        <taxon>Bacillati</taxon>
        <taxon>Bacillota</taxon>
        <taxon>Bacilli</taxon>
        <taxon>Bacillales</taxon>
        <taxon>Bacillaceae</taxon>
        <taxon>Metabacillus</taxon>
    </lineage>
</organism>
<keyword evidence="1" id="KW-0418">Kinase</keyword>
<evidence type="ECO:0000313" key="2">
    <source>
        <dbReference type="Proteomes" id="UP000663981"/>
    </source>
</evidence>
<dbReference type="SUPFAM" id="SSF56112">
    <property type="entry name" value="Protein kinase-like (PK-like)"/>
    <property type="match status" value="1"/>
</dbReference>
<keyword evidence="1" id="KW-0808">Transferase</keyword>
<dbReference type="PANTHER" id="PTHR37171">
    <property type="entry name" value="SERINE/THREONINE-PROTEIN KINASE YRZF-RELATED"/>
    <property type="match status" value="1"/>
</dbReference>
<sequence length="218" mass="25455">MSWINDELVNNIQIISKDPYDPVIVTNIPKGWNLLGIGNFAAVFTHASLDGKVVKVYAENRDGIIEEIQVYKKLGDHHAYSKLVEYGERYLVLKKLDGITLFQAFRDGVYVPKTVIEDIDNAIEHAKQRGLNPTDIHGKNIIMKDGKGYIVDVSDFLKSYTCPKWKHFKKMYFLFYIPLFKKMHFPLPFWLLERIRKAYQYYLLFSGFRRKQESADGH</sequence>
<name>A0ABS3N1U7_9BACI</name>
<evidence type="ECO:0000313" key="1">
    <source>
        <dbReference type="EMBL" id="MBO1512164.1"/>
    </source>
</evidence>
<dbReference type="EMBL" id="JAGDEL010000006">
    <property type="protein sequence ID" value="MBO1512164.1"/>
    <property type="molecule type" value="Genomic_DNA"/>
</dbReference>
<comment type="caution">
    <text evidence="1">The sequence shown here is derived from an EMBL/GenBank/DDBJ whole genome shotgun (WGS) entry which is preliminary data.</text>
</comment>
<dbReference type="InterPro" id="IPR052396">
    <property type="entry name" value="Meiotic_Drive_Suppr_Kinase"/>
</dbReference>
<accession>A0ABS3N1U7</accession>
<dbReference type="Gene3D" id="1.10.510.10">
    <property type="entry name" value="Transferase(Phosphotransferase) domain 1"/>
    <property type="match status" value="1"/>
</dbReference>
<reference evidence="1 2" key="1">
    <citation type="submission" date="2021-03" db="EMBL/GenBank/DDBJ databases">
        <title>Whole genome sequence of Metabacillus bambusae BG109.</title>
        <authorList>
            <person name="Jeong J.W."/>
        </authorList>
    </citation>
    <scope>NUCLEOTIDE SEQUENCE [LARGE SCALE GENOMIC DNA]</scope>
    <source>
        <strain evidence="1 2">BG109</strain>
    </source>
</reference>
<keyword evidence="1" id="KW-0723">Serine/threonine-protein kinase</keyword>
<protein>
    <submittedName>
        <fullName evidence="1">Serine/threonine protein kinase</fullName>
    </submittedName>
</protein>
<dbReference type="RefSeq" id="WP_207977890.1">
    <property type="nucleotide sequence ID" value="NZ_JAGDEL010000006.1"/>
</dbReference>
<gene>
    <name evidence="1" type="ORF">I7822_10855</name>
</gene>
<proteinExistence type="predicted"/>
<dbReference type="GO" id="GO:0004674">
    <property type="term" value="F:protein serine/threonine kinase activity"/>
    <property type="evidence" value="ECO:0007669"/>
    <property type="project" value="UniProtKB-KW"/>
</dbReference>